<name>A0A7Z8JZ75_9CELL</name>
<dbReference type="GO" id="GO:0046872">
    <property type="term" value="F:metal ion binding"/>
    <property type="evidence" value="ECO:0007669"/>
    <property type="project" value="UniProtKB-KW"/>
</dbReference>
<dbReference type="PANTHER" id="PTHR36447:SF1">
    <property type="entry name" value="BETA-GALACTOSIDASE GANA"/>
    <property type="match status" value="1"/>
</dbReference>
<dbReference type="GO" id="GO:0009341">
    <property type="term" value="C:beta-galactosidase complex"/>
    <property type="evidence" value="ECO:0007669"/>
    <property type="project" value="InterPro"/>
</dbReference>
<comment type="catalytic activity">
    <reaction evidence="1">
        <text>Hydrolysis of terminal non-reducing beta-D-galactose residues in beta-D-galactosides.</text>
        <dbReference type="EC" id="3.2.1.23"/>
    </reaction>
</comment>
<keyword evidence="8" id="KW-0479">Metal-binding</keyword>
<dbReference type="InterPro" id="IPR013529">
    <property type="entry name" value="Glyco_hydro_42_N"/>
</dbReference>
<feature type="active site" description="Nucleophile" evidence="6">
    <location>
        <position position="326"/>
    </location>
</feature>
<dbReference type="PANTHER" id="PTHR36447">
    <property type="entry name" value="BETA-GALACTOSIDASE GANA"/>
    <property type="match status" value="1"/>
</dbReference>
<evidence type="ECO:0000256" key="2">
    <source>
        <dbReference type="ARBA" id="ARBA00005940"/>
    </source>
</evidence>
<dbReference type="GO" id="GO:0006012">
    <property type="term" value="P:galactose metabolic process"/>
    <property type="evidence" value="ECO:0007669"/>
    <property type="project" value="InterPro"/>
</dbReference>
<dbReference type="PIRSF" id="PIRSF001084">
    <property type="entry name" value="B-galactosidase"/>
    <property type="match status" value="1"/>
</dbReference>
<feature type="binding site" evidence="8">
    <location>
        <position position="176"/>
    </location>
    <ligand>
        <name>Zn(2+)</name>
        <dbReference type="ChEBI" id="CHEBI:29105"/>
    </ligand>
</feature>
<evidence type="ECO:0000259" key="12">
    <source>
        <dbReference type="Pfam" id="PF08533"/>
    </source>
</evidence>
<sequence length="726" mass="78941">MSDAPPLRTPAPAATPARLPRTPSLAYGGDYNPEQWGKDVWDADHAAFDAARITTVTLGVFSWSLTQPAEDTFDFTVLDEIVQRAADEGRQVCLATGTGALSPWIARAYPEVTRVDFEGRKHRYGQRHNACWSSPAFRRLAAGIAGRVAERYADHPAVIAWHIGNEYGGDGGACYCDLCAAEFRLWLRARYGTLDALNEAWNATFWSHRFTDWDEIEPPSALTEHWRGRGYTAFQGITLDYYRFSTDNAIRQFCEEKAAIRAHSDLPVTTNFMGFFQPLDYHRWAPHLDFASWDNYPPRCDEPWRTALTHDLMRGLKEGAPFWLMEQTPTVTASRDVNPVRRPGIMRLWSWQAVAHGADSVLFFQMRASRGACEMTHGAVLDHSGRLDTRAFREVAGLGAELERLGDTLLGARTPARTALLVDWDSWWAVEMADGPNRLVKYLPTLLEWGRAFWDAGAQVDVVPVTADLSRYDVVAAPLLHLVKGDLAGRLAEVAARGGTVLTGYLSGRVDEDDRRFLADVPGPLAGLAGVRVAETDAAEPGVVNPVRFAGGDGGDGPADGDGARGAGLTVDGSMVFEVLVPEGAEVMARYGADFYAGEPAVTRNRVPVAPGRAAGGDAAGAGGAPAEGHVWYLGTELAQEGLAHVVRTALARHDLLGPYADVPGLELATRITTTGDRVDLLLHHGTEPVTVEAHADGTDLLTDRTWAAGERVTLAPAAVVPLRLH</sequence>
<dbReference type="CDD" id="cd03143">
    <property type="entry name" value="A4_beta-galactosidase_middle_domain"/>
    <property type="match status" value="1"/>
</dbReference>
<evidence type="ECO:0000256" key="3">
    <source>
        <dbReference type="ARBA" id="ARBA00012756"/>
    </source>
</evidence>
<dbReference type="Pfam" id="PF08532">
    <property type="entry name" value="Glyco_hydro_42M"/>
    <property type="match status" value="1"/>
</dbReference>
<keyword evidence="4" id="KW-0378">Hydrolase</keyword>
<dbReference type="GO" id="GO:0004565">
    <property type="term" value="F:beta-galactosidase activity"/>
    <property type="evidence" value="ECO:0007669"/>
    <property type="project" value="UniProtKB-EC"/>
</dbReference>
<evidence type="ECO:0000313" key="13">
    <source>
        <dbReference type="EMBL" id="TKR22545.1"/>
    </source>
</evidence>
<evidence type="ECO:0000256" key="5">
    <source>
        <dbReference type="ARBA" id="ARBA00023295"/>
    </source>
</evidence>
<feature type="binding site" evidence="7">
    <location>
        <position position="127"/>
    </location>
    <ligand>
        <name>substrate</name>
    </ligand>
</feature>
<dbReference type="OrthoDB" id="9800974at2"/>
<evidence type="ECO:0000259" key="11">
    <source>
        <dbReference type="Pfam" id="PF08532"/>
    </source>
</evidence>
<feature type="domain" description="Beta-galactosidase trimerisation" evidence="11">
    <location>
        <begin position="416"/>
        <end position="656"/>
    </location>
</feature>
<evidence type="ECO:0000256" key="8">
    <source>
        <dbReference type="PIRSR" id="PIRSR001084-3"/>
    </source>
</evidence>
<protein>
    <recommendedName>
        <fullName evidence="3">beta-galactosidase</fullName>
        <ecNumber evidence="3">3.2.1.23</ecNumber>
    </recommendedName>
</protein>
<accession>A0A7Z8JZ75</accession>
<dbReference type="InterPro" id="IPR003476">
    <property type="entry name" value="Glyco_hydro_42"/>
</dbReference>
<feature type="binding site" evidence="8">
    <location>
        <position position="131"/>
    </location>
    <ligand>
        <name>Zn(2+)</name>
        <dbReference type="ChEBI" id="CHEBI:29105"/>
    </ligand>
</feature>
<dbReference type="SUPFAM" id="SSF51445">
    <property type="entry name" value="(Trans)glycosidases"/>
    <property type="match status" value="1"/>
</dbReference>
<gene>
    <name evidence="13" type="ORF">FA014_15875</name>
</gene>
<comment type="caution">
    <text evidence="13">The sequence shown here is derived from an EMBL/GenBank/DDBJ whole genome shotgun (WGS) entry which is preliminary data.</text>
</comment>
<dbReference type="InterPro" id="IPR017853">
    <property type="entry name" value="GH"/>
</dbReference>
<evidence type="ECO:0000259" key="10">
    <source>
        <dbReference type="Pfam" id="PF02449"/>
    </source>
</evidence>
<evidence type="ECO:0000313" key="14">
    <source>
        <dbReference type="Proteomes" id="UP000308121"/>
    </source>
</evidence>
<feature type="binding site" evidence="8">
    <location>
        <position position="174"/>
    </location>
    <ligand>
        <name>Zn(2+)</name>
        <dbReference type="ChEBI" id="CHEBI:29105"/>
    </ligand>
</feature>
<feature type="active site" description="Proton donor" evidence="6">
    <location>
        <position position="166"/>
    </location>
</feature>
<feature type="binding site" evidence="8">
    <location>
        <position position="179"/>
    </location>
    <ligand>
        <name>Zn(2+)</name>
        <dbReference type="ChEBI" id="CHEBI:29105"/>
    </ligand>
</feature>
<dbReference type="InterPro" id="IPR013738">
    <property type="entry name" value="Beta_galactosidase_Trimer"/>
</dbReference>
<dbReference type="Gene3D" id="3.40.50.880">
    <property type="match status" value="1"/>
</dbReference>
<keyword evidence="8" id="KW-0862">Zinc</keyword>
<dbReference type="SUPFAM" id="SSF52317">
    <property type="entry name" value="Class I glutamine amidotransferase-like"/>
    <property type="match status" value="1"/>
</dbReference>
<proteinExistence type="inferred from homology"/>
<dbReference type="InterPro" id="IPR013739">
    <property type="entry name" value="Beta_galactosidase_C"/>
</dbReference>
<keyword evidence="5" id="KW-0326">Glycosidase</keyword>
<dbReference type="Pfam" id="PF02449">
    <property type="entry name" value="Glyco_hydro_42"/>
    <property type="match status" value="1"/>
</dbReference>
<feature type="binding site" evidence="7">
    <location>
        <position position="165"/>
    </location>
    <ligand>
        <name>substrate</name>
    </ligand>
</feature>
<dbReference type="Gene3D" id="3.20.20.80">
    <property type="entry name" value="Glycosidases"/>
    <property type="match status" value="1"/>
</dbReference>
<dbReference type="Pfam" id="PF08533">
    <property type="entry name" value="Glyco_hydro_42C"/>
    <property type="match status" value="1"/>
</dbReference>
<dbReference type="EC" id="3.2.1.23" evidence="3"/>
<dbReference type="AlphaFoldDB" id="A0A7Z8JZ75"/>
<organism evidence="13 14">
    <name type="scientific">Cellulomonas hominis</name>
    <dbReference type="NCBI Taxonomy" id="156981"/>
    <lineage>
        <taxon>Bacteria</taxon>
        <taxon>Bacillati</taxon>
        <taxon>Actinomycetota</taxon>
        <taxon>Actinomycetes</taxon>
        <taxon>Micrococcales</taxon>
        <taxon>Cellulomonadaceae</taxon>
        <taxon>Cellulomonas</taxon>
    </lineage>
</organism>
<feature type="domain" description="Beta-galactosidase C-terminal" evidence="12">
    <location>
        <begin position="665"/>
        <end position="720"/>
    </location>
</feature>
<dbReference type="RefSeq" id="WP_154730624.1">
    <property type="nucleotide sequence ID" value="NZ_SZYE01000170.1"/>
</dbReference>
<feature type="region of interest" description="Disordered" evidence="9">
    <location>
        <begin position="1"/>
        <end position="23"/>
    </location>
</feature>
<dbReference type="EMBL" id="SZYE01000170">
    <property type="protein sequence ID" value="TKR22545.1"/>
    <property type="molecule type" value="Genomic_DNA"/>
</dbReference>
<evidence type="ECO:0000256" key="6">
    <source>
        <dbReference type="PIRSR" id="PIRSR001084-1"/>
    </source>
</evidence>
<reference evidence="13 14" key="1">
    <citation type="submission" date="2019-05" db="EMBL/GenBank/DDBJ databases">
        <title>Genome sequence of Cellulomonas hominis strain CS1.</title>
        <authorList>
            <person name="Belmont J."/>
            <person name="Maclea K.S."/>
        </authorList>
    </citation>
    <scope>NUCLEOTIDE SEQUENCE [LARGE SCALE GENOMIC DNA]</scope>
    <source>
        <strain evidence="13 14">CS1</strain>
    </source>
</reference>
<evidence type="ECO:0000256" key="1">
    <source>
        <dbReference type="ARBA" id="ARBA00001412"/>
    </source>
</evidence>
<evidence type="ECO:0000256" key="4">
    <source>
        <dbReference type="ARBA" id="ARBA00022801"/>
    </source>
</evidence>
<feature type="domain" description="Glycoside hydrolase family 42 N-terminal" evidence="10">
    <location>
        <begin position="30"/>
        <end position="404"/>
    </location>
</feature>
<comment type="similarity">
    <text evidence="2">Belongs to the glycosyl hydrolase 42 family.</text>
</comment>
<evidence type="ECO:0000256" key="7">
    <source>
        <dbReference type="PIRSR" id="PIRSR001084-2"/>
    </source>
</evidence>
<evidence type="ECO:0000256" key="9">
    <source>
        <dbReference type="SAM" id="MobiDB-lite"/>
    </source>
</evidence>
<dbReference type="InterPro" id="IPR029062">
    <property type="entry name" value="Class_I_gatase-like"/>
</dbReference>
<dbReference type="Proteomes" id="UP000308121">
    <property type="component" value="Unassembled WGS sequence"/>
</dbReference>